<gene>
    <name evidence="2" type="ORF">WNY77_18415</name>
</gene>
<dbReference type="PANTHER" id="PTHR34219">
    <property type="entry name" value="IRON-REGULATED INNER MEMBRANE PROTEIN-RELATED"/>
    <property type="match status" value="1"/>
</dbReference>
<keyword evidence="1" id="KW-0472">Membrane</keyword>
<feature type="transmembrane region" description="Helical" evidence="1">
    <location>
        <begin position="27"/>
        <end position="49"/>
    </location>
</feature>
<keyword evidence="3" id="KW-1185">Reference proteome</keyword>
<evidence type="ECO:0000313" key="3">
    <source>
        <dbReference type="Proteomes" id="UP001461163"/>
    </source>
</evidence>
<feature type="transmembrane region" description="Helical" evidence="1">
    <location>
        <begin position="400"/>
        <end position="418"/>
    </location>
</feature>
<reference evidence="2 3" key="1">
    <citation type="submission" date="2024-03" db="EMBL/GenBank/DDBJ databases">
        <title>Community enrichment and isolation of bacterial strains for fucoidan degradation.</title>
        <authorList>
            <person name="Sichert A."/>
        </authorList>
    </citation>
    <scope>NUCLEOTIDE SEQUENCE [LARGE SCALE GENOMIC DNA]</scope>
    <source>
        <strain evidence="2 3">AS12</strain>
    </source>
</reference>
<dbReference type="RefSeq" id="WP_342882540.1">
    <property type="nucleotide sequence ID" value="NZ_JBBMQS010000013.1"/>
</dbReference>
<feature type="transmembrane region" description="Helical" evidence="1">
    <location>
        <begin position="453"/>
        <end position="474"/>
    </location>
</feature>
<dbReference type="EMBL" id="JBBMQS010000013">
    <property type="protein sequence ID" value="MEM5499392.1"/>
    <property type="molecule type" value="Genomic_DNA"/>
</dbReference>
<keyword evidence="1" id="KW-0812">Transmembrane</keyword>
<evidence type="ECO:0000313" key="2">
    <source>
        <dbReference type="EMBL" id="MEM5499392.1"/>
    </source>
</evidence>
<dbReference type="InterPro" id="IPR005625">
    <property type="entry name" value="PepSY-ass_TM"/>
</dbReference>
<protein>
    <submittedName>
        <fullName evidence="2">PepSY-associated TM helix domain-containing protein</fullName>
    </submittedName>
</protein>
<evidence type="ECO:0000256" key="1">
    <source>
        <dbReference type="SAM" id="Phobius"/>
    </source>
</evidence>
<name>A0ABU9SZU6_9ALTE</name>
<feature type="transmembrane region" description="Helical" evidence="1">
    <location>
        <begin position="375"/>
        <end position="394"/>
    </location>
</feature>
<dbReference type="Pfam" id="PF03929">
    <property type="entry name" value="PepSY_TM"/>
    <property type="match status" value="1"/>
</dbReference>
<dbReference type="Proteomes" id="UP001461163">
    <property type="component" value="Unassembled WGS sequence"/>
</dbReference>
<keyword evidence="1" id="KW-1133">Transmembrane helix</keyword>
<sequence length="496" mass="55527">MKNSKADSQKNAVNTPTLSKRSLSAHAWLGLFVSAFMYIICLSGTLAVFHQELERWEQPQIPETSEVDIAVIEQAYDNFVETYPDETEHMYVVFPGTGIPRVVVENDHIAHFVNPDGSLGEVEQSHWTKMLVDLHLYLHLPKSFGMILVSAFGALLCALILSGFLAHPRIIKDAFRFRRGGTGLQENIDLHNRFSVWAAPFHLIIGITGAYFGLATVLIGLVSQAFYAGDNQAVLDELFTPEPTLEQPLQKPQIGRAMEYIERHNPEGTPLFITIHEPNTPGQFIEAYVKQPGRLIYSENYRFDIQGNFLETAGYRDGDPAKQIIFSMYRLHFGEFAGIASKLLYFVLGMMLTVVSATGINIWLRKRKTTDVINLWWPTLVWGTPLILSVSALLNLFVHVRIDLFIWLGLVAALVVSTRQQNVQLWVARLKQTLAFSLLLFIAAYAVKAGSAAFTIAALQINIPLALYAAYLLARGHRQITLVGNEGRQVNQAEST</sequence>
<accession>A0ABU9SZU6</accession>
<organism evidence="2 3">
    <name type="scientific">Paraglaciecola mesophila</name>
    <dbReference type="NCBI Taxonomy" id="197222"/>
    <lineage>
        <taxon>Bacteria</taxon>
        <taxon>Pseudomonadati</taxon>
        <taxon>Pseudomonadota</taxon>
        <taxon>Gammaproteobacteria</taxon>
        <taxon>Alteromonadales</taxon>
        <taxon>Alteromonadaceae</taxon>
        <taxon>Paraglaciecola</taxon>
    </lineage>
</organism>
<comment type="caution">
    <text evidence="2">The sequence shown here is derived from an EMBL/GenBank/DDBJ whole genome shotgun (WGS) entry which is preliminary data.</text>
</comment>
<proteinExistence type="predicted"/>
<feature type="transmembrane region" description="Helical" evidence="1">
    <location>
        <begin position="144"/>
        <end position="166"/>
    </location>
</feature>
<feature type="transmembrane region" description="Helical" evidence="1">
    <location>
        <begin position="343"/>
        <end position="363"/>
    </location>
</feature>
<dbReference type="PANTHER" id="PTHR34219:SF3">
    <property type="entry name" value="BLL7967 PROTEIN"/>
    <property type="match status" value="1"/>
</dbReference>
<feature type="transmembrane region" description="Helical" evidence="1">
    <location>
        <begin position="203"/>
        <end position="227"/>
    </location>
</feature>
<feature type="transmembrane region" description="Helical" evidence="1">
    <location>
        <begin position="430"/>
        <end position="447"/>
    </location>
</feature>